<gene>
    <name evidence="2" type="ORF">B8W66_19270</name>
</gene>
<accession>A0A1X2LQS3</accession>
<protein>
    <submittedName>
        <fullName evidence="2">Uncharacterized protein</fullName>
    </submittedName>
</protein>
<proteinExistence type="predicted"/>
<evidence type="ECO:0000313" key="2">
    <source>
        <dbReference type="EMBL" id="OSC38744.1"/>
    </source>
</evidence>
<name>A0A1X2LQS3_9MYCO</name>
<feature type="region of interest" description="Disordered" evidence="1">
    <location>
        <begin position="55"/>
        <end position="95"/>
    </location>
</feature>
<evidence type="ECO:0000256" key="1">
    <source>
        <dbReference type="SAM" id="MobiDB-lite"/>
    </source>
</evidence>
<keyword evidence="3" id="KW-1185">Reference proteome</keyword>
<comment type="caution">
    <text evidence="2">The sequence shown here is derived from an EMBL/GenBank/DDBJ whole genome shotgun (WGS) entry which is preliminary data.</text>
</comment>
<feature type="compositionally biased region" description="Low complexity" evidence="1">
    <location>
        <begin position="64"/>
        <end position="74"/>
    </location>
</feature>
<dbReference type="EMBL" id="NCXP01000032">
    <property type="protein sequence ID" value="OSC38744.1"/>
    <property type="molecule type" value="Genomic_DNA"/>
</dbReference>
<dbReference type="AlphaFoldDB" id="A0A1X2LQS3"/>
<dbReference type="Proteomes" id="UP000193247">
    <property type="component" value="Unassembled WGS sequence"/>
</dbReference>
<evidence type="ECO:0000313" key="3">
    <source>
        <dbReference type="Proteomes" id="UP000193247"/>
    </source>
</evidence>
<organism evidence="2 3">
    <name type="scientific">Mycobacterium decipiens</name>
    <dbReference type="NCBI Taxonomy" id="1430326"/>
    <lineage>
        <taxon>Bacteria</taxon>
        <taxon>Bacillati</taxon>
        <taxon>Actinomycetota</taxon>
        <taxon>Actinomycetes</taxon>
        <taxon>Mycobacteriales</taxon>
        <taxon>Mycobacteriaceae</taxon>
        <taxon>Mycobacterium</taxon>
    </lineage>
</organism>
<reference evidence="2 3" key="1">
    <citation type="submission" date="2017-04" db="EMBL/GenBank/DDBJ databases">
        <title>The new phylogeny of genus Mycobacterium.</title>
        <authorList>
            <person name="Tortoli E."/>
            <person name="Trovato A."/>
            <person name="Cirillo D.M."/>
        </authorList>
    </citation>
    <scope>NUCLEOTIDE SEQUENCE [LARGE SCALE GENOMIC DNA]</scope>
    <source>
        <strain evidence="2 3">TBL 1200985</strain>
    </source>
</reference>
<sequence>MSLPPYIAKIDATIDADIAVELEAAMSEISRLDSTHGTHLAALRTLLLRTESVVAGPDGDGATRRAATPASASAETVGTTCRPGHGAKLLPFDAP</sequence>
<dbReference type="STRING" id="1430326.B8W66_19270"/>